<dbReference type="AlphaFoldDB" id="A0AAN9TQ59"/>
<organism evidence="8 9">
    <name type="scientific">Parthenolecanium corni</name>
    <dbReference type="NCBI Taxonomy" id="536013"/>
    <lineage>
        <taxon>Eukaryota</taxon>
        <taxon>Metazoa</taxon>
        <taxon>Ecdysozoa</taxon>
        <taxon>Arthropoda</taxon>
        <taxon>Hexapoda</taxon>
        <taxon>Insecta</taxon>
        <taxon>Pterygota</taxon>
        <taxon>Neoptera</taxon>
        <taxon>Paraneoptera</taxon>
        <taxon>Hemiptera</taxon>
        <taxon>Sternorrhyncha</taxon>
        <taxon>Coccoidea</taxon>
        <taxon>Coccidae</taxon>
        <taxon>Parthenolecanium</taxon>
    </lineage>
</organism>
<dbReference type="EMBL" id="JBBCAQ010000033">
    <property type="protein sequence ID" value="KAK7582590.1"/>
    <property type="molecule type" value="Genomic_DNA"/>
</dbReference>
<dbReference type="PROSITE" id="PS00927">
    <property type="entry name" value="TREHALASE_1"/>
    <property type="match status" value="1"/>
</dbReference>
<dbReference type="PRINTS" id="PR00744">
    <property type="entry name" value="GLHYDRLASE37"/>
</dbReference>
<evidence type="ECO:0000256" key="4">
    <source>
        <dbReference type="ARBA" id="ARBA00019905"/>
    </source>
</evidence>
<dbReference type="PANTHER" id="PTHR23403">
    <property type="entry name" value="TREHALASE"/>
    <property type="match status" value="1"/>
</dbReference>
<reference evidence="8 9" key="1">
    <citation type="submission" date="2024-03" db="EMBL/GenBank/DDBJ databases">
        <title>Adaptation during the transition from Ophiocordyceps entomopathogen to insect associate is accompanied by gene loss and intensified selection.</title>
        <authorList>
            <person name="Ward C.M."/>
            <person name="Onetto C.A."/>
            <person name="Borneman A.R."/>
        </authorList>
    </citation>
    <scope>NUCLEOTIDE SEQUENCE [LARGE SCALE GENOMIC DNA]</scope>
    <source>
        <strain evidence="8">AWRI1</strain>
        <tissue evidence="8">Single Adult Female</tissue>
    </source>
</reference>
<evidence type="ECO:0000256" key="5">
    <source>
        <dbReference type="ARBA" id="ARBA00022801"/>
    </source>
</evidence>
<dbReference type="Pfam" id="PF01204">
    <property type="entry name" value="Trehalase"/>
    <property type="match status" value="1"/>
</dbReference>
<comment type="similarity">
    <text evidence="2 7">Belongs to the glycosyl hydrolase 37 family.</text>
</comment>
<keyword evidence="6 7" id="KW-0326">Glycosidase</keyword>
<evidence type="ECO:0000313" key="8">
    <source>
        <dbReference type="EMBL" id="KAK7582590.1"/>
    </source>
</evidence>
<comment type="caution">
    <text evidence="8">The sequence shown here is derived from an EMBL/GenBank/DDBJ whole genome shotgun (WGS) entry which is preliminary data.</text>
</comment>
<dbReference type="InterPro" id="IPR018232">
    <property type="entry name" value="Glyco_hydro_37_CS"/>
</dbReference>
<keyword evidence="5 7" id="KW-0378">Hydrolase</keyword>
<evidence type="ECO:0000256" key="1">
    <source>
        <dbReference type="ARBA" id="ARBA00001576"/>
    </source>
</evidence>
<dbReference type="Gene3D" id="1.50.10.10">
    <property type="match status" value="1"/>
</dbReference>
<comment type="catalytic activity">
    <reaction evidence="1 7">
        <text>alpha,alpha-trehalose + H2O = alpha-D-glucose + beta-D-glucose</text>
        <dbReference type="Rhea" id="RHEA:32675"/>
        <dbReference type="ChEBI" id="CHEBI:15377"/>
        <dbReference type="ChEBI" id="CHEBI:15903"/>
        <dbReference type="ChEBI" id="CHEBI:16551"/>
        <dbReference type="ChEBI" id="CHEBI:17925"/>
        <dbReference type="EC" id="3.2.1.28"/>
    </reaction>
</comment>
<protein>
    <recommendedName>
        <fullName evidence="4 7">Trehalase</fullName>
        <ecNumber evidence="3 7">3.2.1.28</ecNumber>
    </recommendedName>
    <alternativeName>
        <fullName evidence="7">Alpha-trehalose glucohydrolase</fullName>
    </alternativeName>
</protein>
<dbReference type="InterPro" id="IPR008928">
    <property type="entry name" value="6-hairpin_glycosidase_sf"/>
</dbReference>
<dbReference type="EC" id="3.2.1.28" evidence="3 7"/>
<gene>
    <name evidence="8" type="ORF">V9T40_014035</name>
</gene>
<dbReference type="GO" id="GO:0004555">
    <property type="term" value="F:alpha,alpha-trehalase activity"/>
    <property type="evidence" value="ECO:0007669"/>
    <property type="project" value="UniProtKB-EC"/>
</dbReference>
<sequence length="573" mass="67025">MRNIYCHGQLLHTIQMAGIYTDSKTFVDMKIKTSANDTLQKFEKMMNETGSAPSRSEIQNFVKENFDREGSEFEAWDPPDWKQSPEFLSKIKDPKFKDWAVNLNLLWKFLGRKIKDEVRDHPELYSIIYVPNPVIVPGGRFREFYYWDSYWILKGLLLCEMIDTVRGMVENYLHIVGKYGHIPNGGRIYYLMRSQPPLLLPMVQLYYEHTKDLNFIKQHIHVMEKEFQFWMNNRTVKIEKDGKHYTLARYKESSYGPRPESYREDYETGLMYTDEEDKDNFYSELKSAAESGWDFSTRWFIVNGTNKGNLTNIKTSYIVPVDLNAFLYQNTVVLKTFFTLLGNAEKAMHYEKLSEEWLQAVEQILWHEEVGAWLDYDLMNEVKRDYFYPTNIAPLWTGCFHKEKIEYYVSKVLKYLERTQVMNNLGGIPTTLEHSGEQWDFPNAWAPLQHIMIMGLDSTGDSWAQDLAYEIAVRWTRSNWLAYNKTNVMMEKYDASVPGGHGGGGEYEVQMGFGWTNGVILELLDKYGDRISLKDDFTESDENKVMSDSRKWTCSHFTIVIASSLALLAGHVL</sequence>
<evidence type="ECO:0000256" key="2">
    <source>
        <dbReference type="ARBA" id="ARBA00005615"/>
    </source>
</evidence>
<evidence type="ECO:0000256" key="7">
    <source>
        <dbReference type="RuleBase" id="RU361180"/>
    </source>
</evidence>
<keyword evidence="9" id="KW-1185">Reference proteome</keyword>
<dbReference type="InterPro" id="IPR012341">
    <property type="entry name" value="6hp_glycosidase-like_sf"/>
</dbReference>
<dbReference type="PANTHER" id="PTHR23403:SF1">
    <property type="entry name" value="TREHALASE"/>
    <property type="match status" value="1"/>
</dbReference>
<evidence type="ECO:0000256" key="3">
    <source>
        <dbReference type="ARBA" id="ARBA00012757"/>
    </source>
</evidence>
<evidence type="ECO:0000256" key="6">
    <source>
        <dbReference type="ARBA" id="ARBA00023295"/>
    </source>
</evidence>
<evidence type="ECO:0000313" key="9">
    <source>
        <dbReference type="Proteomes" id="UP001367676"/>
    </source>
</evidence>
<dbReference type="PROSITE" id="PS00928">
    <property type="entry name" value="TREHALASE_2"/>
    <property type="match status" value="1"/>
</dbReference>
<accession>A0AAN9TQ59</accession>
<dbReference type="InterPro" id="IPR001661">
    <property type="entry name" value="Glyco_hydro_37"/>
</dbReference>
<dbReference type="Proteomes" id="UP001367676">
    <property type="component" value="Unassembled WGS sequence"/>
</dbReference>
<name>A0AAN9TQ59_9HEMI</name>
<dbReference type="SUPFAM" id="SSF48208">
    <property type="entry name" value="Six-hairpin glycosidases"/>
    <property type="match status" value="1"/>
</dbReference>
<dbReference type="GO" id="GO:0005993">
    <property type="term" value="P:trehalose catabolic process"/>
    <property type="evidence" value="ECO:0007669"/>
    <property type="project" value="TreeGrafter"/>
</dbReference>
<proteinExistence type="inferred from homology"/>